<dbReference type="PROSITE" id="PS00166">
    <property type="entry name" value="ENOYL_COA_HYDRATASE"/>
    <property type="match status" value="1"/>
</dbReference>
<comment type="caution">
    <text evidence="6">The sequence shown here is derived from an EMBL/GenBank/DDBJ whole genome shotgun (WGS) entry which is preliminary data.</text>
</comment>
<dbReference type="InterPro" id="IPR029045">
    <property type="entry name" value="ClpP/crotonase-like_dom_sf"/>
</dbReference>
<dbReference type="EMBL" id="VFMN01000001">
    <property type="protein sequence ID" value="TQJ11079.1"/>
    <property type="molecule type" value="Genomic_DNA"/>
</dbReference>
<sequence>MTRDNDARPGWGEPRAEAGGELLVREAPGLVEVAFHRPEKLNAFTDAMYDGLLELCARVAVDPAVRAVVVRGSGGRAFAAGNDIASFRGFTTGADGVAYEARIRRVLDALADLPQLTVAAVDGVCVGGGLAVATSCDLRVATPASRFGYPIARTLGNALSAPIVLRCAEVFGDPVTREMLLASRLVDAPRALAVGALVSVVEPQHLDAEVWSLVEGVRRAAPRTLAVTKEQLRAGRSGYDVVVDDERLAGAYGSADFREGVRAFLAKERPSFTGQ</sequence>
<dbReference type="PANTHER" id="PTHR11941:SF54">
    <property type="entry name" value="ENOYL-COA HYDRATASE, MITOCHONDRIAL"/>
    <property type="match status" value="1"/>
</dbReference>
<dbReference type="Gene3D" id="1.10.12.10">
    <property type="entry name" value="Lyase 2-enoyl-coa Hydratase, Chain A, domain 2"/>
    <property type="match status" value="1"/>
</dbReference>
<protein>
    <submittedName>
        <fullName evidence="6">Enoyl-CoA hydratase/carnithine racemase</fullName>
    </submittedName>
</protein>
<evidence type="ECO:0000256" key="1">
    <source>
        <dbReference type="ARBA" id="ARBA00005254"/>
    </source>
</evidence>
<dbReference type="RefSeq" id="WP_141850211.1">
    <property type="nucleotide sequence ID" value="NZ_BAAAPR010000018.1"/>
</dbReference>
<gene>
    <name evidence="6" type="ORF">FB458_4229</name>
</gene>
<dbReference type="OrthoDB" id="4608673at2"/>
<dbReference type="PANTHER" id="PTHR11941">
    <property type="entry name" value="ENOYL-COA HYDRATASE-RELATED"/>
    <property type="match status" value="1"/>
</dbReference>
<dbReference type="CDD" id="cd06558">
    <property type="entry name" value="crotonase-like"/>
    <property type="match status" value="1"/>
</dbReference>
<accession>A0A542E711</accession>
<comment type="catalytic activity">
    <reaction evidence="3">
        <text>a (3S)-3-hydroxyacyl-CoA = a (2E)-enoyl-CoA + H2O</text>
        <dbReference type="Rhea" id="RHEA:16105"/>
        <dbReference type="ChEBI" id="CHEBI:15377"/>
        <dbReference type="ChEBI" id="CHEBI:57318"/>
        <dbReference type="ChEBI" id="CHEBI:58856"/>
        <dbReference type="EC" id="4.2.1.17"/>
    </reaction>
</comment>
<evidence type="ECO:0000313" key="6">
    <source>
        <dbReference type="EMBL" id="TQJ11079.1"/>
    </source>
</evidence>
<evidence type="ECO:0000256" key="3">
    <source>
        <dbReference type="ARBA" id="ARBA00023709"/>
    </source>
</evidence>
<reference evidence="6 7" key="1">
    <citation type="submission" date="2019-06" db="EMBL/GenBank/DDBJ databases">
        <title>Sequencing the genomes of 1000 actinobacteria strains.</title>
        <authorList>
            <person name="Klenk H.-P."/>
        </authorList>
    </citation>
    <scope>NUCLEOTIDE SEQUENCE [LARGE SCALE GENOMIC DNA]</scope>
    <source>
        <strain evidence="6 7">DSM 18607</strain>
    </source>
</reference>
<organism evidence="6 7">
    <name type="scientific">Lapillicoccus jejuensis</name>
    <dbReference type="NCBI Taxonomy" id="402171"/>
    <lineage>
        <taxon>Bacteria</taxon>
        <taxon>Bacillati</taxon>
        <taxon>Actinomycetota</taxon>
        <taxon>Actinomycetes</taxon>
        <taxon>Micrococcales</taxon>
        <taxon>Intrasporangiaceae</taxon>
        <taxon>Lapillicoccus</taxon>
    </lineage>
</organism>
<dbReference type="GO" id="GO:0004300">
    <property type="term" value="F:enoyl-CoA hydratase activity"/>
    <property type="evidence" value="ECO:0007669"/>
    <property type="project" value="UniProtKB-EC"/>
</dbReference>
<dbReference type="Proteomes" id="UP000317893">
    <property type="component" value="Unassembled WGS sequence"/>
</dbReference>
<dbReference type="Gene3D" id="3.90.226.10">
    <property type="entry name" value="2-enoyl-CoA Hydratase, Chain A, domain 1"/>
    <property type="match status" value="1"/>
</dbReference>
<dbReference type="InterPro" id="IPR018376">
    <property type="entry name" value="Enoyl-CoA_hyd/isom_CS"/>
</dbReference>
<evidence type="ECO:0000256" key="4">
    <source>
        <dbReference type="ARBA" id="ARBA00023717"/>
    </source>
</evidence>
<dbReference type="SUPFAM" id="SSF52096">
    <property type="entry name" value="ClpP/crotonase"/>
    <property type="match status" value="1"/>
</dbReference>
<comment type="similarity">
    <text evidence="1 5">Belongs to the enoyl-CoA hydratase/isomerase family.</text>
</comment>
<evidence type="ECO:0000256" key="2">
    <source>
        <dbReference type="ARBA" id="ARBA00023239"/>
    </source>
</evidence>
<dbReference type="GO" id="GO:0006635">
    <property type="term" value="P:fatty acid beta-oxidation"/>
    <property type="evidence" value="ECO:0007669"/>
    <property type="project" value="TreeGrafter"/>
</dbReference>
<keyword evidence="2" id="KW-0456">Lyase</keyword>
<dbReference type="InterPro" id="IPR014748">
    <property type="entry name" value="Enoyl-CoA_hydra_C"/>
</dbReference>
<comment type="catalytic activity">
    <reaction evidence="4">
        <text>a 4-saturated-(3S)-3-hydroxyacyl-CoA = a (3E)-enoyl-CoA + H2O</text>
        <dbReference type="Rhea" id="RHEA:20724"/>
        <dbReference type="ChEBI" id="CHEBI:15377"/>
        <dbReference type="ChEBI" id="CHEBI:58521"/>
        <dbReference type="ChEBI" id="CHEBI:137480"/>
        <dbReference type="EC" id="4.2.1.17"/>
    </reaction>
</comment>
<evidence type="ECO:0000256" key="5">
    <source>
        <dbReference type="RuleBase" id="RU003707"/>
    </source>
</evidence>
<dbReference type="AlphaFoldDB" id="A0A542E711"/>
<name>A0A542E711_9MICO</name>
<dbReference type="InterPro" id="IPR001753">
    <property type="entry name" value="Enoyl-CoA_hydra/iso"/>
</dbReference>
<evidence type="ECO:0000313" key="7">
    <source>
        <dbReference type="Proteomes" id="UP000317893"/>
    </source>
</evidence>
<proteinExistence type="inferred from homology"/>
<dbReference type="Pfam" id="PF00378">
    <property type="entry name" value="ECH_1"/>
    <property type="match status" value="1"/>
</dbReference>
<keyword evidence="7" id="KW-1185">Reference proteome</keyword>
<dbReference type="NCBIfam" id="NF004796">
    <property type="entry name" value="PRK06144.1"/>
    <property type="match status" value="1"/>
</dbReference>